<dbReference type="PANTHER" id="PTHR24300">
    <property type="entry name" value="CYTOCHROME P450 508A4-RELATED"/>
    <property type="match status" value="1"/>
</dbReference>
<dbReference type="Proteomes" id="UP000192578">
    <property type="component" value="Unassembled WGS sequence"/>
</dbReference>
<keyword evidence="4 8" id="KW-0560">Oxidoreductase</keyword>
<dbReference type="PROSITE" id="PS00086">
    <property type="entry name" value="CYTOCHROME_P450"/>
    <property type="match status" value="1"/>
</dbReference>
<keyword evidence="5 7" id="KW-0408">Iron</keyword>
<dbReference type="GO" id="GO:0005506">
    <property type="term" value="F:iron ion binding"/>
    <property type="evidence" value="ECO:0007669"/>
    <property type="project" value="InterPro"/>
</dbReference>
<dbReference type="OrthoDB" id="3934656at2759"/>
<evidence type="ECO:0000256" key="1">
    <source>
        <dbReference type="ARBA" id="ARBA00001971"/>
    </source>
</evidence>
<keyword evidence="9" id="KW-0812">Transmembrane</keyword>
<comment type="caution">
    <text evidence="10">The sequence shown here is derived from an EMBL/GenBank/DDBJ whole genome shotgun (WGS) entry which is preliminary data.</text>
</comment>
<evidence type="ECO:0000313" key="10">
    <source>
        <dbReference type="EMBL" id="OWA52480.1"/>
    </source>
</evidence>
<dbReference type="InterPro" id="IPR036396">
    <property type="entry name" value="Cyt_P450_sf"/>
</dbReference>
<evidence type="ECO:0000256" key="4">
    <source>
        <dbReference type="ARBA" id="ARBA00023002"/>
    </source>
</evidence>
<sequence length="501" mass="57222">MDLAWDPLIPILIPILLCSLVYFWRKNRDLPPGPNGIPFLGYVPVFLTSQPQDTLMELGKRYGNVFSFYMGKRLVVVLNDYAAIKAAYTDQAEIFSGRAGGFISRYIRLGSEGKAHGFGAPQGTIWKEGRKFMLQTFRDLGMGKSKLQGSIIDEADRIVRLFTESHGQSFDPFPFLYAGAANLIGSLCYGETLDHTEPSFKQTLASLSVTNAYTAHMEPLQTFQFLRYVPGQFRERWRAVVESRRQILKFLGDKITEHRKTYFENEIRDYIDAFFHEQARKKISESEVFRDEELLQNLRGFFSAGTDTTSKTLQWALLFLLHHPEVQERIHQELDRGIEAGQRVILADRTKLPYLEAVIREVQRFANLVPLGLPRANVTETILLGHRIPVNSVIIPSFKSVNEDPALWEDPMTFDPTRFLDKNGNVHEAPHFIPFSIGKRDCVGASLARMELFLLFANIMQRLVIKPPTDSNLPSTTDRITYLTSSPRPFKVRAILRNQKD</sequence>
<reference evidence="11" key="1">
    <citation type="submission" date="2017-01" db="EMBL/GenBank/DDBJ databases">
        <title>Comparative genomics of anhydrobiosis in the tardigrade Hypsibius dujardini.</title>
        <authorList>
            <person name="Yoshida Y."/>
            <person name="Koutsovoulos G."/>
            <person name="Laetsch D."/>
            <person name="Stevens L."/>
            <person name="Kumar S."/>
            <person name="Horikawa D."/>
            <person name="Ishino K."/>
            <person name="Komine S."/>
            <person name="Tomita M."/>
            <person name="Blaxter M."/>
            <person name="Arakawa K."/>
        </authorList>
    </citation>
    <scope>NUCLEOTIDE SEQUENCE [LARGE SCALE GENOMIC DNA]</scope>
    <source>
        <strain evidence="11">Z151</strain>
    </source>
</reference>
<dbReference type="Pfam" id="PF00067">
    <property type="entry name" value="p450"/>
    <property type="match status" value="1"/>
</dbReference>
<dbReference type="InterPro" id="IPR002401">
    <property type="entry name" value="Cyt_P450_E_grp-I"/>
</dbReference>
<dbReference type="GO" id="GO:0006805">
    <property type="term" value="P:xenobiotic metabolic process"/>
    <property type="evidence" value="ECO:0007669"/>
    <property type="project" value="TreeGrafter"/>
</dbReference>
<proteinExistence type="inferred from homology"/>
<keyword evidence="7 8" id="KW-0349">Heme</keyword>
<comment type="similarity">
    <text evidence="2 8">Belongs to the cytochrome P450 family.</text>
</comment>
<dbReference type="GO" id="GO:0020037">
    <property type="term" value="F:heme binding"/>
    <property type="evidence" value="ECO:0007669"/>
    <property type="project" value="InterPro"/>
</dbReference>
<dbReference type="PRINTS" id="PR00463">
    <property type="entry name" value="EP450I"/>
</dbReference>
<dbReference type="SUPFAM" id="SSF48264">
    <property type="entry name" value="Cytochrome P450"/>
    <property type="match status" value="1"/>
</dbReference>
<dbReference type="PRINTS" id="PR00385">
    <property type="entry name" value="P450"/>
</dbReference>
<dbReference type="GO" id="GO:0008395">
    <property type="term" value="F:steroid hydroxylase activity"/>
    <property type="evidence" value="ECO:0007669"/>
    <property type="project" value="TreeGrafter"/>
</dbReference>
<organism evidence="10 11">
    <name type="scientific">Hypsibius exemplaris</name>
    <name type="common">Freshwater tardigrade</name>
    <dbReference type="NCBI Taxonomy" id="2072580"/>
    <lineage>
        <taxon>Eukaryota</taxon>
        <taxon>Metazoa</taxon>
        <taxon>Ecdysozoa</taxon>
        <taxon>Tardigrada</taxon>
        <taxon>Eutardigrada</taxon>
        <taxon>Parachela</taxon>
        <taxon>Hypsibioidea</taxon>
        <taxon>Hypsibiidae</taxon>
        <taxon>Hypsibius</taxon>
    </lineage>
</organism>
<dbReference type="EMBL" id="MTYJ01000270">
    <property type="protein sequence ID" value="OWA52480.1"/>
    <property type="molecule type" value="Genomic_DNA"/>
</dbReference>
<keyword evidence="6 8" id="KW-0503">Monooxygenase</keyword>
<evidence type="ECO:0000256" key="7">
    <source>
        <dbReference type="PIRSR" id="PIRSR602401-1"/>
    </source>
</evidence>
<dbReference type="InterPro" id="IPR050182">
    <property type="entry name" value="Cytochrome_P450_fam2"/>
</dbReference>
<dbReference type="PANTHER" id="PTHR24300:SF403">
    <property type="entry name" value="CYTOCHROME P450 306A1"/>
    <property type="match status" value="1"/>
</dbReference>
<dbReference type="GO" id="GO:0006082">
    <property type="term" value="P:organic acid metabolic process"/>
    <property type="evidence" value="ECO:0007669"/>
    <property type="project" value="TreeGrafter"/>
</dbReference>
<evidence type="ECO:0000313" key="11">
    <source>
        <dbReference type="Proteomes" id="UP000192578"/>
    </source>
</evidence>
<accession>A0A9X6NEK5</accession>
<feature type="transmembrane region" description="Helical" evidence="9">
    <location>
        <begin position="7"/>
        <end position="24"/>
    </location>
</feature>
<dbReference type="FunFam" id="1.10.630.10:FF:000036">
    <property type="entry name" value="CYtochrome P450 family"/>
    <property type="match status" value="1"/>
</dbReference>
<evidence type="ECO:0000256" key="2">
    <source>
        <dbReference type="ARBA" id="ARBA00010617"/>
    </source>
</evidence>
<keyword evidence="11" id="KW-1185">Reference proteome</keyword>
<keyword evidence="9" id="KW-1133">Transmembrane helix</keyword>
<evidence type="ECO:0000256" key="3">
    <source>
        <dbReference type="ARBA" id="ARBA00022723"/>
    </source>
</evidence>
<keyword evidence="3 7" id="KW-0479">Metal-binding</keyword>
<feature type="binding site" description="axial binding residue" evidence="7">
    <location>
        <position position="442"/>
    </location>
    <ligand>
        <name>heme</name>
        <dbReference type="ChEBI" id="CHEBI:30413"/>
    </ligand>
    <ligandPart>
        <name>Fe</name>
        <dbReference type="ChEBI" id="CHEBI:18248"/>
    </ligandPart>
</feature>
<evidence type="ECO:0000256" key="8">
    <source>
        <dbReference type="RuleBase" id="RU000461"/>
    </source>
</evidence>
<evidence type="ECO:0000256" key="6">
    <source>
        <dbReference type="ARBA" id="ARBA00023033"/>
    </source>
</evidence>
<dbReference type="AlphaFoldDB" id="A0A9X6NEK5"/>
<name>A0A9X6NEK5_HYPEX</name>
<evidence type="ECO:0000256" key="9">
    <source>
        <dbReference type="SAM" id="Phobius"/>
    </source>
</evidence>
<dbReference type="Gene3D" id="1.10.630.10">
    <property type="entry name" value="Cytochrome P450"/>
    <property type="match status" value="1"/>
</dbReference>
<keyword evidence="9" id="KW-0472">Membrane</keyword>
<protein>
    <submittedName>
        <fullName evidence="10">Cytochrome P450 2U1</fullName>
    </submittedName>
</protein>
<dbReference type="InterPro" id="IPR001128">
    <property type="entry name" value="Cyt_P450"/>
</dbReference>
<gene>
    <name evidence="10" type="ORF">BV898_16933</name>
</gene>
<dbReference type="InterPro" id="IPR017972">
    <property type="entry name" value="Cyt_P450_CS"/>
</dbReference>
<dbReference type="GO" id="GO:0016712">
    <property type="term" value="F:oxidoreductase activity, acting on paired donors, with incorporation or reduction of molecular oxygen, reduced flavin or flavoprotein as one donor, and incorporation of one atom of oxygen"/>
    <property type="evidence" value="ECO:0007669"/>
    <property type="project" value="TreeGrafter"/>
</dbReference>
<evidence type="ECO:0000256" key="5">
    <source>
        <dbReference type="ARBA" id="ARBA00023004"/>
    </source>
</evidence>
<dbReference type="GO" id="GO:0005737">
    <property type="term" value="C:cytoplasm"/>
    <property type="evidence" value="ECO:0007669"/>
    <property type="project" value="TreeGrafter"/>
</dbReference>
<comment type="cofactor">
    <cofactor evidence="1 7">
        <name>heme</name>
        <dbReference type="ChEBI" id="CHEBI:30413"/>
    </cofactor>
</comment>